<dbReference type="Proteomes" id="UP000217199">
    <property type="component" value="Unassembled WGS sequence"/>
</dbReference>
<name>A0A286UPX5_9AGAM</name>
<comment type="caution">
    <text evidence="7">The sequence shown here is derived from an EMBL/GenBank/DDBJ whole genome shotgun (WGS) entry which is preliminary data.</text>
</comment>
<dbReference type="InParanoid" id="A0A286UPX5"/>
<evidence type="ECO:0000313" key="7">
    <source>
        <dbReference type="EMBL" id="PAV21632.1"/>
    </source>
</evidence>
<gene>
    <name evidence="7" type="ORF">PNOK_0158900</name>
</gene>
<dbReference type="PANTHER" id="PTHR31123:SF1">
    <property type="entry name" value="ACCUMULATION OF DYADS PROTEIN 2-RELATED"/>
    <property type="match status" value="1"/>
</dbReference>
<dbReference type="OrthoDB" id="3648309at2759"/>
<dbReference type="PROSITE" id="PS01114">
    <property type="entry name" value="GPR1_FUN34_YAAH"/>
    <property type="match status" value="1"/>
</dbReference>
<accession>A0A286UPX5</accession>
<comment type="similarity">
    <text evidence="2">Belongs to the acetate uptake transporter (AceTr) (TC 2.A.96) family.</text>
</comment>
<evidence type="ECO:0000256" key="4">
    <source>
        <dbReference type="ARBA" id="ARBA00022989"/>
    </source>
</evidence>
<organism evidence="7 8">
    <name type="scientific">Pyrrhoderma noxium</name>
    <dbReference type="NCBI Taxonomy" id="2282107"/>
    <lineage>
        <taxon>Eukaryota</taxon>
        <taxon>Fungi</taxon>
        <taxon>Dikarya</taxon>
        <taxon>Basidiomycota</taxon>
        <taxon>Agaricomycotina</taxon>
        <taxon>Agaricomycetes</taxon>
        <taxon>Hymenochaetales</taxon>
        <taxon>Hymenochaetaceae</taxon>
        <taxon>Pyrrhoderma</taxon>
    </lineage>
</organism>
<dbReference type="InterPro" id="IPR051633">
    <property type="entry name" value="AceTr"/>
</dbReference>
<comment type="subcellular location">
    <subcellularLocation>
        <location evidence="1">Membrane</location>
        <topology evidence="1">Multi-pass membrane protein</topology>
    </subcellularLocation>
</comment>
<dbReference type="Pfam" id="PF01184">
    <property type="entry name" value="Gpr1_Fun34_YaaH"/>
    <property type="match status" value="1"/>
</dbReference>
<evidence type="ECO:0000256" key="1">
    <source>
        <dbReference type="ARBA" id="ARBA00004141"/>
    </source>
</evidence>
<feature type="transmembrane region" description="Helical" evidence="6">
    <location>
        <begin position="163"/>
        <end position="180"/>
    </location>
</feature>
<dbReference type="STRING" id="2282107.A0A286UPX5"/>
<dbReference type="AlphaFoldDB" id="A0A286UPX5"/>
<evidence type="ECO:0000313" key="8">
    <source>
        <dbReference type="Proteomes" id="UP000217199"/>
    </source>
</evidence>
<feature type="transmembrane region" description="Helical" evidence="6">
    <location>
        <begin position="95"/>
        <end position="113"/>
    </location>
</feature>
<proteinExistence type="inferred from homology"/>
<dbReference type="PANTHER" id="PTHR31123">
    <property type="entry name" value="ACCUMULATION OF DYADS PROTEIN 2-RELATED"/>
    <property type="match status" value="1"/>
</dbReference>
<evidence type="ECO:0000256" key="2">
    <source>
        <dbReference type="ARBA" id="ARBA00005587"/>
    </source>
</evidence>
<dbReference type="FunCoup" id="A0A286UPX5">
    <property type="interactions" value="55"/>
</dbReference>
<dbReference type="NCBIfam" id="NF038013">
    <property type="entry name" value="AceTr_1"/>
    <property type="match status" value="1"/>
</dbReference>
<feature type="transmembrane region" description="Helical" evidence="6">
    <location>
        <begin position="186"/>
        <end position="206"/>
    </location>
</feature>
<keyword evidence="3 6" id="KW-0812">Transmembrane</keyword>
<sequence length="255" mass="26968">MSDIEKNTSGMPSAGNTLTTINGAHAAQFPLGPDPGGVYPYTLGASAAQQQLYQGVTGLRKFANPAPLGLLSFASTTLVLSLINVSTRGVTTPNIVVGMALGVGGLAQLLAGMWEFAAGNTLGATAFSSYGGFWLSFASIYIPNSGILAAYDDTAELEHAVGFYLAVWFIFTFIMLIASLRSNYGLISLFFFLTLTFMFLMIGKFVENVKITQAGGGFGIVTAFIAYYCGAANLLTRESSYFLLPLIPVPNGKKD</sequence>
<feature type="transmembrane region" description="Helical" evidence="6">
    <location>
        <begin position="218"/>
        <end position="236"/>
    </location>
</feature>
<keyword evidence="5 6" id="KW-0472">Membrane</keyword>
<keyword evidence="4 6" id="KW-1133">Transmembrane helix</keyword>
<dbReference type="InterPro" id="IPR000791">
    <property type="entry name" value="Gpr1/Fun34/SatP-like"/>
</dbReference>
<evidence type="ECO:0000256" key="5">
    <source>
        <dbReference type="ARBA" id="ARBA00023136"/>
    </source>
</evidence>
<evidence type="ECO:0000256" key="3">
    <source>
        <dbReference type="ARBA" id="ARBA00022692"/>
    </source>
</evidence>
<dbReference type="GO" id="GO:0015123">
    <property type="term" value="F:acetate transmembrane transporter activity"/>
    <property type="evidence" value="ECO:0007669"/>
    <property type="project" value="TreeGrafter"/>
</dbReference>
<keyword evidence="8" id="KW-1185">Reference proteome</keyword>
<reference evidence="7 8" key="1">
    <citation type="journal article" date="2017" name="Mol. Ecol.">
        <title>Comparative and population genomic landscape of Phellinus noxius: A hypervariable fungus causing root rot in trees.</title>
        <authorList>
            <person name="Chung C.L."/>
            <person name="Lee T.J."/>
            <person name="Akiba M."/>
            <person name="Lee H.H."/>
            <person name="Kuo T.H."/>
            <person name="Liu D."/>
            <person name="Ke H.M."/>
            <person name="Yokoi T."/>
            <person name="Roa M.B."/>
            <person name="Lu M.J."/>
            <person name="Chang Y.Y."/>
            <person name="Ann P.J."/>
            <person name="Tsai J.N."/>
            <person name="Chen C.Y."/>
            <person name="Tzean S.S."/>
            <person name="Ota Y."/>
            <person name="Hattori T."/>
            <person name="Sahashi N."/>
            <person name="Liou R.F."/>
            <person name="Kikuchi T."/>
            <person name="Tsai I.J."/>
        </authorList>
    </citation>
    <scope>NUCLEOTIDE SEQUENCE [LARGE SCALE GENOMIC DNA]</scope>
    <source>
        <strain evidence="7 8">FFPRI411160</strain>
    </source>
</reference>
<feature type="transmembrane region" description="Helical" evidence="6">
    <location>
        <begin position="62"/>
        <end position="83"/>
    </location>
</feature>
<dbReference type="GO" id="GO:0005886">
    <property type="term" value="C:plasma membrane"/>
    <property type="evidence" value="ECO:0007669"/>
    <property type="project" value="TreeGrafter"/>
</dbReference>
<feature type="transmembrane region" description="Helical" evidence="6">
    <location>
        <begin position="133"/>
        <end position="151"/>
    </location>
</feature>
<protein>
    <submittedName>
        <fullName evidence="7">Gpr1 family protein</fullName>
    </submittedName>
</protein>
<evidence type="ECO:0000256" key="6">
    <source>
        <dbReference type="SAM" id="Phobius"/>
    </source>
</evidence>
<dbReference type="EMBL" id="NBII01000002">
    <property type="protein sequence ID" value="PAV21632.1"/>
    <property type="molecule type" value="Genomic_DNA"/>
</dbReference>
<dbReference type="InterPro" id="IPR047622">
    <property type="entry name" value="GPR1_FUN34_YAAH"/>
</dbReference>